<dbReference type="InterPro" id="IPR027268">
    <property type="entry name" value="Peptidase_M4/M1_CTD_sf"/>
</dbReference>
<dbReference type="SUPFAM" id="SSF55486">
    <property type="entry name" value="Metalloproteases ('zincins'), catalytic domain"/>
    <property type="match status" value="1"/>
</dbReference>
<dbReference type="Proteomes" id="UP000276309">
    <property type="component" value="Chromosome"/>
</dbReference>
<evidence type="ECO:0000259" key="1">
    <source>
        <dbReference type="Pfam" id="PF05299"/>
    </source>
</evidence>
<dbReference type="EMBL" id="CP032050">
    <property type="protein sequence ID" value="AYN68231.1"/>
    <property type="molecule type" value="Genomic_DNA"/>
</dbReference>
<dbReference type="Pfam" id="PF17899">
    <property type="entry name" value="Peptidase_M61_N"/>
    <property type="match status" value="1"/>
</dbReference>
<dbReference type="Gene3D" id="2.60.40.3650">
    <property type="match status" value="1"/>
</dbReference>
<dbReference type="Pfam" id="PF05299">
    <property type="entry name" value="Peptidase_M61"/>
    <property type="match status" value="1"/>
</dbReference>
<accession>A0A3G2L7U6</accession>
<protein>
    <submittedName>
        <fullName evidence="3">M61 family peptidase</fullName>
    </submittedName>
</protein>
<dbReference type="InterPro" id="IPR040756">
    <property type="entry name" value="Peptidase_M61_N"/>
</dbReference>
<dbReference type="AlphaFoldDB" id="A0A3G2L7U6"/>
<name>A0A3G2L7U6_9FLAO</name>
<proteinExistence type="predicted"/>
<dbReference type="PIRSF" id="PIRSF016493">
    <property type="entry name" value="Glycyl_aminpptds"/>
    <property type="match status" value="1"/>
</dbReference>
<feature type="domain" description="Peptidase M61 catalytic" evidence="1">
    <location>
        <begin position="295"/>
        <end position="412"/>
    </location>
</feature>
<gene>
    <name evidence="3" type="ORF">D1013_13015</name>
</gene>
<dbReference type="InterPro" id="IPR024191">
    <property type="entry name" value="Peptidase_M61"/>
</dbReference>
<sequence length="526" mass="60836">MHFKRLPKQFNWTKGHAILMFFFFFALYSTAQLQSKPTFKFTISVERPESHNYEIQFDISDVEKDTILLKMPNWMPGYYQFMNYSEDVKNISATLSGGETIPVVKNSDNSWQVVNATNKSISISYQVQTHKEFVANSYVDIERAYIIPTNSFMYVDGYLDYPATVRINNNKIWTSIATGLPESENTKSTFQSPNFDILYDSPILLGNLDSLTSFYVNGIEHRFLGYKLGNFDRNSFVEKLRRIVQSSVNVIGDIPYKNYTFIGIGPGQGGIEHLNNTTISFDGNQLNNEDHLMKVLNFLAHEYFHHYNVKRIRPFELGPFDYDEGSKTTMLWVSEGLTVYYEYLVVNRAQISDDKTLLRNFERHINHFENNPGKAFQSLVQSSFQTWSDGPFGNQGPEKGKTISYYQKGPIVGLLLDFAIRNATQNKKSLDDVMRYLYWEYYKNLNRGFTDAEFQQACENIAGTKLTSIFEYVYTTKPLDYKVYLGFAGLELKKVGENEKTYKIVPVDNPTYLQKEIYKGWIMGSN</sequence>
<evidence type="ECO:0000313" key="3">
    <source>
        <dbReference type="EMBL" id="AYN68231.1"/>
    </source>
</evidence>
<feature type="domain" description="Peptidase M61 N-terminal" evidence="2">
    <location>
        <begin position="41"/>
        <end position="207"/>
    </location>
</feature>
<keyword evidence="4" id="KW-1185">Reference proteome</keyword>
<organism evidence="3 4">
    <name type="scientific">Euzebyella marina</name>
    <dbReference type="NCBI Taxonomy" id="1761453"/>
    <lineage>
        <taxon>Bacteria</taxon>
        <taxon>Pseudomonadati</taxon>
        <taxon>Bacteroidota</taxon>
        <taxon>Flavobacteriia</taxon>
        <taxon>Flavobacteriales</taxon>
        <taxon>Flavobacteriaceae</taxon>
        <taxon>Euzebyella</taxon>
    </lineage>
</organism>
<evidence type="ECO:0000259" key="2">
    <source>
        <dbReference type="Pfam" id="PF17899"/>
    </source>
</evidence>
<dbReference type="OrthoDB" id="9778516at2"/>
<dbReference type="Gene3D" id="1.10.390.10">
    <property type="entry name" value="Neutral Protease Domain 2"/>
    <property type="match status" value="1"/>
</dbReference>
<reference evidence="3 4" key="1">
    <citation type="submission" date="2018-08" db="EMBL/GenBank/DDBJ databases">
        <title>The reduced genetic potential of extracellular carbohydrate catabolism in Euzebyella marina RN62, a Flavobacteriia bacterium isolated from the hadal water.</title>
        <authorList>
            <person name="Xue C."/>
        </authorList>
    </citation>
    <scope>NUCLEOTIDE SEQUENCE [LARGE SCALE GENOMIC DNA]</scope>
    <source>
        <strain evidence="3 4">RN62</strain>
    </source>
</reference>
<dbReference type="RefSeq" id="WP_121849246.1">
    <property type="nucleotide sequence ID" value="NZ_CP032050.1"/>
</dbReference>
<dbReference type="KEGG" id="emar:D1013_13015"/>
<dbReference type="InterPro" id="IPR007963">
    <property type="entry name" value="Peptidase_M61_catalytic"/>
</dbReference>
<evidence type="ECO:0000313" key="4">
    <source>
        <dbReference type="Proteomes" id="UP000276309"/>
    </source>
</evidence>